<evidence type="ECO:0000256" key="5">
    <source>
        <dbReference type="ARBA" id="ARBA00023277"/>
    </source>
</evidence>
<comment type="pathway">
    <text evidence="2">Glycan degradation; xylan degradation.</text>
</comment>
<proteinExistence type="inferred from homology"/>
<evidence type="ECO:0000313" key="11">
    <source>
        <dbReference type="EMBL" id="MFD1220036.1"/>
    </source>
</evidence>
<evidence type="ECO:0000256" key="6">
    <source>
        <dbReference type="ARBA" id="ARBA00023295"/>
    </source>
</evidence>
<dbReference type="Proteomes" id="UP001597180">
    <property type="component" value="Unassembled WGS sequence"/>
</dbReference>
<evidence type="ECO:0000256" key="9">
    <source>
        <dbReference type="RuleBase" id="RU361174"/>
    </source>
</evidence>
<reference evidence="12" key="1">
    <citation type="journal article" date="2019" name="Int. J. Syst. Evol. Microbiol.">
        <title>The Global Catalogue of Microorganisms (GCM) 10K type strain sequencing project: providing services to taxonomists for standard genome sequencing and annotation.</title>
        <authorList>
            <consortium name="The Broad Institute Genomics Platform"/>
            <consortium name="The Broad Institute Genome Sequencing Center for Infectious Disease"/>
            <person name="Wu L."/>
            <person name="Ma J."/>
        </authorList>
    </citation>
    <scope>NUCLEOTIDE SEQUENCE [LARGE SCALE GENOMIC DNA]</scope>
    <source>
        <strain evidence="12">CCUG 53270</strain>
    </source>
</reference>
<keyword evidence="4 9" id="KW-0378">Hydrolase</keyword>
<dbReference type="EC" id="3.2.1.8" evidence="9"/>
<comment type="caution">
    <text evidence="11">The sequence shown here is derived from an EMBL/GenBank/DDBJ whole genome shotgun (WGS) entry which is preliminary data.</text>
</comment>
<dbReference type="SMART" id="SM00633">
    <property type="entry name" value="Glyco_10"/>
    <property type="match status" value="1"/>
</dbReference>
<dbReference type="EMBL" id="JBHTLU010000013">
    <property type="protein sequence ID" value="MFD1220036.1"/>
    <property type="molecule type" value="Genomic_DNA"/>
</dbReference>
<evidence type="ECO:0000256" key="8">
    <source>
        <dbReference type="PROSITE-ProRule" id="PRU10061"/>
    </source>
</evidence>
<sequence>MSSSMLHVPALHSIYRDDFDIGAAVNLKTIVSAKELIAAQYNSITAENDMKFERVHPEEEVYTFDAADRIADFAGQHGMKLRGHTLVWHNQTSDWVFTGKDGSPADRELLLSRMKSHIDTVVGRYKGRVYCWDVVNEAIEDKSGVWLRDSRWLQQIGDDFIAKAFQFAHEADPNALLFYNDYNECHPDKRDKILRLIRSLKEQDVPIHGIGLQGHWNLYDPSLETIREALEKYAELGLKLHITELDVSMFEFNDGRTDLLEPTEEMLERQAELYEKVFRLFREYKDVITSVTFWGAADDYTWLHDFPVRSRKNWPLLFDENHQPRASFWKIVKGTSMGKGENNHE</sequence>
<dbReference type="RefSeq" id="WP_345586814.1">
    <property type="nucleotide sequence ID" value="NZ_BAABJG010000006.1"/>
</dbReference>
<dbReference type="PANTHER" id="PTHR31490">
    <property type="entry name" value="GLYCOSYL HYDROLASE"/>
    <property type="match status" value="1"/>
</dbReference>
<evidence type="ECO:0000256" key="7">
    <source>
        <dbReference type="ARBA" id="ARBA00023326"/>
    </source>
</evidence>
<keyword evidence="3" id="KW-0858">Xylan degradation</keyword>
<dbReference type="InterPro" id="IPR017853">
    <property type="entry name" value="GH"/>
</dbReference>
<keyword evidence="12" id="KW-1185">Reference proteome</keyword>
<keyword evidence="6 9" id="KW-0326">Glycosidase</keyword>
<evidence type="ECO:0000313" key="12">
    <source>
        <dbReference type="Proteomes" id="UP001597180"/>
    </source>
</evidence>
<dbReference type="PRINTS" id="PR00134">
    <property type="entry name" value="GLHYDRLASE10"/>
</dbReference>
<keyword evidence="7 9" id="KW-0624">Polysaccharide degradation</keyword>
<dbReference type="InterPro" id="IPR031158">
    <property type="entry name" value="GH10_AS"/>
</dbReference>
<evidence type="ECO:0000256" key="4">
    <source>
        <dbReference type="ARBA" id="ARBA00022801"/>
    </source>
</evidence>
<evidence type="ECO:0000256" key="2">
    <source>
        <dbReference type="ARBA" id="ARBA00004851"/>
    </source>
</evidence>
<evidence type="ECO:0000256" key="3">
    <source>
        <dbReference type="ARBA" id="ARBA00022651"/>
    </source>
</evidence>
<dbReference type="PROSITE" id="PS51760">
    <property type="entry name" value="GH10_2"/>
    <property type="match status" value="1"/>
</dbReference>
<accession>A0ABW3UJJ7</accession>
<dbReference type="Gene3D" id="3.20.20.80">
    <property type="entry name" value="Glycosidases"/>
    <property type="match status" value="1"/>
</dbReference>
<dbReference type="SUPFAM" id="SSF51445">
    <property type="entry name" value="(Trans)glycosidases"/>
    <property type="match status" value="1"/>
</dbReference>
<dbReference type="PANTHER" id="PTHR31490:SF90">
    <property type="entry name" value="ENDO-1,4-BETA-XYLANASE A"/>
    <property type="match status" value="1"/>
</dbReference>
<feature type="domain" description="GH10" evidence="10">
    <location>
        <begin position="5"/>
        <end position="334"/>
    </location>
</feature>
<dbReference type="Pfam" id="PF00331">
    <property type="entry name" value="Glyco_hydro_10"/>
    <property type="match status" value="1"/>
</dbReference>
<comment type="catalytic activity">
    <reaction evidence="1 9">
        <text>Endohydrolysis of (1-&gt;4)-beta-D-xylosidic linkages in xylans.</text>
        <dbReference type="EC" id="3.2.1.8"/>
    </reaction>
</comment>
<comment type="similarity">
    <text evidence="9">Belongs to the glycosyl hydrolase 10 (cellulase F) family.</text>
</comment>
<evidence type="ECO:0000259" key="10">
    <source>
        <dbReference type="PROSITE" id="PS51760"/>
    </source>
</evidence>
<evidence type="ECO:0000256" key="1">
    <source>
        <dbReference type="ARBA" id="ARBA00000681"/>
    </source>
</evidence>
<keyword evidence="5 9" id="KW-0119">Carbohydrate metabolism</keyword>
<dbReference type="PROSITE" id="PS00591">
    <property type="entry name" value="GH10_1"/>
    <property type="match status" value="1"/>
</dbReference>
<name>A0ABW3UJJ7_9BACL</name>
<protein>
    <recommendedName>
        <fullName evidence="9">Beta-xylanase</fullName>
        <ecNumber evidence="9">3.2.1.8</ecNumber>
    </recommendedName>
</protein>
<gene>
    <name evidence="11" type="ORF">ACFQ4B_07895</name>
</gene>
<organism evidence="11 12">
    <name type="scientific">Paenibacillus vulneris</name>
    <dbReference type="NCBI Taxonomy" id="1133364"/>
    <lineage>
        <taxon>Bacteria</taxon>
        <taxon>Bacillati</taxon>
        <taxon>Bacillota</taxon>
        <taxon>Bacilli</taxon>
        <taxon>Bacillales</taxon>
        <taxon>Paenibacillaceae</taxon>
        <taxon>Paenibacillus</taxon>
    </lineage>
</organism>
<feature type="active site" description="Nucleophile" evidence="8">
    <location>
        <position position="244"/>
    </location>
</feature>
<dbReference type="InterPro" id="IPR001000">
    <property type="entry name" value="GH10_dom"/>
</dbReference>
<dbReference type="InterPro" id="IPR044846">
    <property type="entry name" value="GH10"/>
</dbReference>